<feature type="region of interest" description="Disordered" evidence="1">
    <location>
        <begin position="1"/>
        <end position="21"/>
    </location>
</feature>
<reference evidence="2" key="1">
    <citation type="submission" date="2013-04" db="EMBL/GenBank/DDBJ databases">
        <title>The genome sequencing project of 58 acetic acid bacteria.</title>
        <authorList>
            <person name="Okamoto-Kainuma A."/>
            <person name="Ishikawa M."/>
            <person name="Umino S."/>
            <person name="Koizumi Y."/>
            <person name="Shiwa Y."/>
            <person name="Yoshikawa H."/>
            <person name="Matsutani M."/>
            <person name="Matsushita K."/>
        </authorList>
    </citation>
    <scope>NUCLEOTIDE SEQUENCE</scope>
    <source>
        <strain evidence="2">DSM 15669</strain>
    </source>
</reference>
<organism evidence="2 3">
    <name type="scientific">Saccharibacter floricola DSM 15669</name>
    <dbReference type="NCBI Taxonomy" id="1123227"/>
    <lineage>
        <taxon>Bacteria</taxon>
        <taxon>Pseudomonadati</taxon>
        <taxon>Pseudomonadota</taxon>
        <taxon>Alphaproteobacteria</taxon>
        <taxon>Acetobacterales</taxon>
        <taxon>Acetobacteraceae</taxon>
        <taxon>Saccharibacter</taxon>
    </lineage>
</organism>
<name>A0ABQ0NXR0_9PROT</name>
<evidence type="ECO:0000256" key="1">
    <source>
        <dbReference type="SAM" id="MobiDB-lite"/>
    </source>
</evidence>
<sequence>MEELVPRSTLGKHHPPQHISRDTMSTLTVGTCVAERASYTLLFLLLNNSYPTRIRHNIDLIIDIYANIATKSILFILIERGNIKTRLKCNKLLNFTLLFLHEILIINPLMIQNISIIVEE</sequence>
<evidence type="ECO:0000313" key="3">
    <source>
        <dbReference type="Proteomes" id="UP001062901"/>
    </source>
</evidence>
<evidence type="ECO:0000313" key="2">
    <source>
        <dbReference type="EMBL" id="GBQ06019.1"/>
    </source>
</evidence>
<dbReference type="EMBL" id="BAQD01000009">
    <property type="protein sequence ID" value="GBQ06019.1"/>
    <property type="molecule type" value="Genomic_DNA"/>
</dbReference>
<proteinExistence type="predicted"/>
<keyword evidence="3" id="KW-1185">Reference proteome</keyword>
<comment type="caution">
    <text evidence="2">The sequence shown here is derived from an EMBL/GenBank/DDBJ whole genome shotgun (WGS) entry which is preliminary data.</text>
</comment>
<protein>
    <submittedName>
        <fullName evidence="2">Uncharacterized protein</fullName>
    </submittedName>
</protein>
<accession>A0ABQ0NXR0</accession>
<dbReference type="Proteomes" id="UP001062901">
    <property type="component" value="Unassembled WGS sequence"/>
</dbReference>
<gene>
    <name evidence="2" type="ORF">AA15669_0746</name>
</gene>